<keyword evidence="5" id="KW-0131">Cell cycle</keyword>
<organism evidence="7 8">
    <name type="scientific">Effrenium voratum</name>
    <dbReference type="NCBI Taxonomy" id="2562239"/>
    <lineage>
        <taxon>Eukaryota</taxon>
        <taxon>Sar</taxon>
        <taxon>Alveolata</taxon>
        <taxon>Dinophyceae</taxon>
        <taxon>Suessiales</taxon>
        <taxon>Symbiodiniaceae</taxon>
        <taxon>Effrenium</taxon>
    </lineage>
</organism>
<evidence type="ECO:0000256" key="6">
    <source>
        <dbReference type="PROSITE-ProRule" id="PRU00221"/>
    </source>
</evidence>
<dbReference type="AlphaFoldDB" id="A0AA36N127"/>
<keyword evidence="1 6" id="KW-0853">WD repeat</keyword>
<evidence type="ECO:0000313" key="8">
    <source>
        <dbReference type="Proteomes" id="UP001178507"/>
    </source>
</evidence>
<name>A0AA36N127_9DINO</name>
<proteinExistence type="predicted"/>
<evidence type="ECO:0000256" key="3">
    <source>
        <dbReference type="ARBA" id="ARBA00022737"/>
    </source>
</evidence>
<feature type="repeat" description="WD" evidence="6">
    <location>
        <begin position="140"/>
        <end position="171"/>
    </location>
</feature>
<keyword evidence="4" id="KW-0498">Mitosis</keyword>
<protein>
    <submittedName>
        <fullName evidence="7">Uncharacterized protein</fullName>
    </submittedName>
</protein>
<evidence type="ECO:0000256" key="5">
    <source>
        <dbReference type="ARBA" id="ARBA00023306"/>
    </source>
</evidence>
<dbReference type="Gene3D" id="2.130.10.10">
    <property type="entry name" value="YVTN repeat-like/Quinoprotein amine dehydrogenase"/>
    <property type="match status" value="3"/>
</dbReference>
<dbReference type="SMART" id="SM00320">
    <property type="entry name" value="WD40"/>
    <property type="match status" value="6"/>
</dbReference>
<keyword evidence="3" id="KW-0677">Repeat</keyword>
<dbReference type="InterPro" id="IPR015943">
    <property type="entry name" value="WD40/YVTN_repeat-like_dom_sf"/>
</dbReference>
<dbReference type="InterPro" id="IPR036322">
    <property type="entry name" value="WD40_repeat_dom_sf"/>
</dbReference>
<dbReference type="PANTHER" id="PTHR19918:SF8">
    <property type="entry name" value="FI02843P"/>
    <property type="match status" value="1"/>
</dbReference>
<dbReference type="SUPFAM" id="SSF50978">
    <property type="entry name" value="WD40 repeat-like"/>
    <property type="match status" value="2"/>
</dbReference>
<feature type="repeat" description="WD" evidence="6">
    <location>
        <begin position="184"/>
        <end position="217"/>
    </location>
</feature>
<dbReference type="PROSITE" id="PS50294">
    <property type="entry name" value="WD_REPEATS_REGION"/>
    <property type="match status" value="2"/>
</dbReference>
<dbReference type="PANTHER" id="PTHR19918">
    <property type="entry name" value="CELL DIVISION CYCLE 20 CDC20 FIZZY -RELATED"/>
    <property type="match status" value="1"/>
</dbReference>
<dbReference type="GO" id="GO:0031145">
    <property type="term" value="P:anaphase-promoting complex-dependent catabolic process"/>
    <property type="evidence" value="ECO:0007669"/>
    <property type="project" value="TreeGrafter"/>
</dbReference>
<dbReference type="GO" id="GO:1990757">
    <property type="term" value="F:ubiquitin ligase activator activity"/>
    <property type="evidence" value="ECO:0007669"/>
    <property type="project" value="TreeGrafter"/>
</dbReference>
<dbReference type="EMBL" id="CAUJNA010002813">
    <property type="protein sequence ID" value="CAJ1394370.1"/>
    <property type="molecule type" value="Genomic_DNA"/>
</dbReference>
<dbReference type="Proteomes" id="UP001178507">
    <property type="component" value="Unassembled WGS sequence"/>
</dbReference>
<reference evidence="7" key="1">
    <citation type="submission" date="2023-08" db="EMBL/GenBank/DDBJ databases">
        <authorList>
            <person name="Chen Y."/>
            <person name="Shah S."/>
            <person name="Dougan E. K."/>
            <person name="Thang M."/>
            <person name="Chan C."/>
        </authorList>
    </citation>
    <scope>NUCLEOTIDE SEQUENCE</scope>
</reference>
<dbReference type="InterPro" id="IPR033010">
    <property type="entry name" value="Cdc20/Fizzy"/>
</dbReference>
<dbReference type="GO" id="GO:0051301">
    <property type="term" value="P:cell division"/>
    <property type="evidence" value="ECO:0007669"/>
    <property type="project" value="UniProtKB-KW"/>
</dbReference>
<keyword evidence="2" id="KW-0132">Cell division</keyword>
<dbReference type="GO" id="GO:0010997">
    <property type="term" value="F:anaphase-promoting complex binding"/>
    <property type="evidence" value="ECO:0007669"/>
    <property type="project" value="InterPro"/>
</dbReference>
<evidence type="ECO:0000313" key="7">
    <source>
        <dbReference type="EMBL" id="CAJ1394370.1"/>
    </source>
</evidence>
<accession>A0AA36N127</accession>
<dbReference type="Pfam" id="PF00400">
    <property type="entry name" value="WD40"/>
    <property type="match status" value="3"/>
</dbReference>
<sequence length="516" mass="57170">MEEVGKPIAWCPDSSELVVGLGRLLQIWAVGAEGLWGKAAELPGERHMLSVAWPMRDHITAQDVSGALWLWDRANGTWRAEVVQQEKVWGDETLTDPDFALTSLDWTSGGSGKLASFRGPTGLRIWERGPAGLVPLHDLQEPHQQQLLSLRWSTDGRLLATGSAEGAVSLWTFDPEVRQLLREDHRHEGAVFGLAWAPDRPPALASAGEDGKVNVWNELAGVWTLRYALDIRDPNLDYVGSPIPVMGLDWSQHDILTTCGPAGIFIWRDPREERTKLKVTSKALSELCTIRWSPDGHTLLVADGSLFLWHLSMTGTYFMGEVTMRDYKNIVSAAWSSDGSFLSTVGDNGIVELWNHSEGHSDWEVQQLPSEKHSEAVSWSVNGLLASANSDGTIEIWEGKQLLHVSQAYFPRRMSDWFKSRMHSDEALQALAWSPGGERLAASTSLFRDHFAVWRVDSGALAREQNLSINEPRRVLALAWSPKGYPLVASTFCRSNGTHRVLSSGARVSVGTGRCR</sequence>
<gene>
    <name evidence="7" type="ORF">EVOR1521_LOCUS19034</name>
</gene>
<comment type="caution">
    <text evidence="7">The sequence shown here is derived from an EMBL/GenBank/DDBJ whole genome shotgun (WGS) entry which is preliminary data.</text>
</comment>
<evidence type="ECO:0000256" key="4">
    <source>
        <dbReference type="ARBA" id="ARBA00022776"/>
    </source>
</evidence>
<dbReference type="GO" id="GO:1905786">
    <property type="term" value="P:positive regulation of anaphase-promoting complex-dependent catabolic process"/>
    <property type="evidence" value="ECO:0007669"/>
    <property type="project" value="TreeGrafter"/>
</dbReference>
<keyword evidence="8" id="KW-1185">Reference proteome</keyword>
<evidence type="ECO:0000256" key="1">
    <source>
        <dbReference type="ARBA" id="ARBA00022574"/>
    </source>
</evidence>
<evidence type="ECO:0000256" key="2">
    <source>
        <dbReference type="ARBA" id="ARBA00022618"/>
    </source>
</evidence>
<dbReference type="PROSITE" id="PS50082">
    <property type="entry name" value="WD_REPEATS_2"/>
    <property type="match status" value="2"/>
</dbReference>
<dbReference type="InterPro" id="IPR001680">
    <property type="entry name" value="WD40_rpt"/>
</dbReference>
<dbReference type="GO" id="GO:0005680">
    <property type="term" value="C:anaphase-promoting complex"/>
    <property type="evidence" value="ECO:0007669"/>
    <property type="project" value="TreeGrafter"/>
</dbReference>